<evidence type="ECO:0000313" key="6">
    <source>
        <dbReference type="EMBL" id="MDT8899213.1"/>
    </source>
</evidence>
<keyword evidence="4" id="KW-0862">Zinc</keyword>
<gene>
    <name evidence="6" type="ORF">QYE77_13180</name>
</gene>
<dbReference type="InterPro" id="IPR009000">
    <property type="entry name" value="Transl_B-barrel_sf"/>
</dbReference>
<comment type="cofactor">
    <cofactor evidence="1">
        <name>Zn(2+)</name>
        <dbReference type="ChEBI" id="CHEBI:29105"/>
    </cofactor>
</comment>
<dbReference type="Proteomes" id="UP001254165">
    <property type="component" value="Unassembled WGS sequence"/>
</dbReference>
<dbReference type="Gene3D" id="3.30.980.10">
    <property type="entry name" value="Threonyl-trna Synthetase, Chain A, domain 2"/>
    <property type="match status" value="1"/>
</dbReference>
<dbReference type="EMBL" id="JAUHMF010000002">
    <property type="protein sequence ID" value="MDT8899213.1"/>
    <property type="molecule type" value="Genomic_DNA"/>
</dbReference>
<keyword evidence="3" id="KW-0479">Metal-binding</keyword>
<evidence type="ECO:0000256" key="1">
    <source>
        <dbReference type="ARBA" id="ARBA00001947"/>
    </source>
</evidence>
<dbReference type="RefSeq" id="WP_315625899.1">
    <property type="nucleotide sequence ID" value="NZ_JAUHMF010000002.1"/>
</dbReference>
<reference evidence="6 7" key="1">
    <citation type="submission" date="2023-07" db="EMBL/GenBank/DDBJ databases">
        <title>Novel species of Thermanaerothrix with wide hydrolytic capabilities.</title>
        <authorList>
            <person name="Zayulina K.S."/>
            <person name="Podosokorskaya O.A."/>
            <person name="Elcheninov A.G."/>
        </authorList>
    </citation>
    <scope>NUCLEOTIDE SEQUENCE [LARGE SCALE GENOMIC DNA]</scope>
    <source>
        <strain evidence="6 7">4228-RoL</strain>
    </source>
</reference>
<keyword evidence="7" id="KW-1185">Reference proteome</keyword>
<dbReference type="InterPro" id="IPR012947">
    <property type="entry name" value="tRNA_SAD"/>
</dbReference>
<dbReference type="InterPro" id="IPR018164">
    <property type="entry name" value="Ala-tRNA-synth_IIc_N"/>
</dbReference>
<dbReference type="InterPro" id="IPR018165">
    <property type="entry name" value="Ala-tRNA-synth_IIc_core"/>
</dbReference>
<proteinExistence type="predicted"/>
<feature type="domain" description="Alanyl-transfer RNA synthetases family profile" evidence="5">
    <location>
        <begin position="1"/>
        <end position="240"/>
    </location>
</feature>
<dbReference type="Pfam" id="PF01411">
    <property type="entry name" value="tRNA-synt_2c"/>
    <property type="match status" value="1"/>
</dbReference>
<organism evidence="6 7">
    <name type="scientific">Thermanaerothrix solaris</name>
    <dbReference type="NCBI Taxonomy" id="3058434"/>
    <lineage>
        <taxon>Bacteria</taxon>
        <taxon>Bacillati</taxon>
        <taxon>Chloroflexota</taxon>
        <taxon>Anaerolineae</taxon>
        <taxon>Anaerolineales</taxon>
        <taxon>Anaerolineaceae</taxon>
        <taxon>Thermanaerothrix</taxon>
    </lineage>
</organism>
<dbReference type="SUPFAM" id="SSF55186">
    <property type="entry name" value="ThrRS/AlaRS common domain"/>
    <property type="match status" value="1"/>
</dbReference>
<evidence type="ECO:0000256" key="2">
    <source>
        <dbReference type="ARBA" id="ARBA00004496"/>
    </source>
</evidence>
<protein>
    <submittedName>
        <fullName evidence="6">Alanyl-tRNA editing protein</fullName>
    </submittedName>
</protein>
<dbReference type="PROSITE" id="PS50860">
    <property type="entry name" value="AA_TRNA_LIGASE_II_ALA"/>
    <property type="match status" value="1"/>
</dbReference>
<dbReference type="PANTHER" id="PTHR43462:SF1">
    <property type="entry name" value="ALANYL-TRNA EDITING PROTEIN AARSD1"/>
    <property type="match status" value="1"/>
</dbReference>
<dbReference type="InterPro" id="IPR051335">
    <property type="entry name" value="Alanyl-tRNA_Editing_Enzymes"/>
</dbReference>
<evidence type="ECO:0000313" key="7">
    <source>
        <dbReference type="Proteomes" id="UP001254165"/>
    </source>
</evidence>
<evidence type="ECO:0000256" key="4">
    <source>
        <dbReference type="ARBA" id="ARBA00022833"/>
    </source>
</evidence>
<dbReference type="SMART" id="SM00863">
    <property type="entry name" value="tRNA_SAD"/>
    <property type="match status" value="1"/>
</dbReference>
<accession>A0ABU3NQV6</accession>
<comment type="caution">
    <text evidence="6">The sequence shown here is derived from an EMBL/GenBank/DDBJ whole genome shotgun (WGS) entry which is preliminary data.</text>
</comment>
<dbReference type="InterPro" id="IPR018163">
    <property type="entry name" value="Thr/Ala-tRNA-synth_IIc_edit"/>
</dbReference>
<dbReference type="PANTHER" id="PTHR43462">
    <property type="entry name" value="ALANYL-TRNA EDITING PROTEIN"/>
    <property type="match status" value="1"/>
</dbReference>
<evidence type="ECO:0000256" key="3">
    <source>
        <dbReference type="ARBA" id="ARBA00022723"/>
    </source>
</evidence>
<evidence type="ECO:0000259" key="5">
    <source>
        <dbReference type="PROSITE" id="PS50860"/>
    </source>
</evidence>
<dbReference type="SUPFAM" id="SSF50447">
    <property type="entry name" value="Translation proteins"/>
    <property type="match status" value="1"/>
</dbReference>
<dbReference type="Gene3D" id="2.40.30.130">
    <property type="match status" value="1"/>
</dbReference>
<sequence>MTTLLYLEDAYLHEFDAIVLNLDPASNAILLNRSAFYPGGGGQPADNGWLTYAGATIPVVRLRKAPEGLWHHLPPDAPLPEPGTIVRGKLDWERRYALMRTHTALHILCGVVFRDYGALVTGGDMEPLQGRMDFEFESLTKDLVAVIEESVNREVQAARLVRTAILPREEAFQIPDLIRTKINLLPPEITQIRTVEIVGLDLQADGGTHVRNTAEVGPIRIVDYKSKGKINKRLYVALEP</sequence>
<dbReference type="Pfam" id="PF07973">
    <property type="entry name" value="tRNA_SAD"/>
    <property type="match status" value="1"/>
</dbReference>
<name>A0ABU3NQV6_9CHLR</name>
<comment type="subcellular location">
    <subcellularLocation>
        <location evidence="2">Cytoplasm</location>
    </subcellularLocation>
</comment>